<dbReference type="InterPro" id="IPR011047">
    <property type="entry name" value="Quinoprotein_ADH-like_sf"/>
</dbReference>
<reference evidence="2 3" key="1">
    <citation type="submission" date="2018-11" db="EMBL/GenBank/DDBJ databases">
        <title>Draft genome of Simplicispira Flexivirga sp. BO-16.</title>
        <authorList>
            <person name="Im W.T."/>
        </authorList>
    </citation>
    <scope>NUCLEOTIDE SEQUENCE [LARGE SCALE GENOMIC DNA]</scope>
    <source>
        <strain evidence="2 3">BO-16</strain>
    </source>
</reference>
<dbReference type="Pfam" id="PF13360">
    <property type="entry name" value="PQQ_2"/>
    <property type="match status" value="1"/>
</dbReference>
<comment type="caution">
    <text evidence="2">The sequence shown here is derived from an EMBL/GenBank/DDBJ whole genome shotgun (WGS) entry which is preliminary data.</text>
</comment>
<dbReference type="OrthoDB" id="4816500at2"/>
<evidence type="ECO:0000313" key="2">
    <source>
        <dbReference type="EMBL" id="RNI21101.1"/>
    </source>
</evidence>
<evidence type="ECO:0000313" key="3">
    <source>
        <dbReference type="Proteomes" id="UP000271678"/>
    </source>
</evidence>
<gene>
    <name evidence="2" type="ORF">EFY87_12545</name>
</gene>
<dbReference type="RefSeq" id="WP_123271819.1">
    <property type="nucleotide sequence ID" value="NZ_RJJQ01000012.1"/>
</dbReference>
<dbReference type="InterPro" id="IPR015943">
    <property type="entry name" value="WD40/YVTN_repeat-like_dom_sf"/>
</dbReference>
<accession>A0A3M9M6B7</accession>
<sequence>MTSDAPLVEQRWASSVGQRPRASAVAVSAEVVVAQERQTRLVCRDVRDGTVRWERPAGVTSFIEIAGGRCLATSGRTVTCRELGSGELLWRVENRRPVKGFGVVSDVAVMGGWRGYSPVEAVDLATGQRLWSRRIESATAVDWAGAVLLGGRWEVQLLNRRDGAQIAQWQPPEPLAETHGDAVCSVVDDEFAVVRAGGSSVWCLGRSRPGVVPVATHWAELADEAPIVTGDLVWVREKHGGAVIFTHGVRGGRRLRPMLRRRATGRIVSGATRHATGTLGAYVGTGSPVVPGVVRAPGGRFLVATEDGALVSVDPAQGLVGRQTSVGFRPSELRALPDGGALLVTKNSLLVLDPVMP</sequence>
<organism evidence="2 3">
    <name type="scientific">Flexivirga caeni</name>
    <dbReference type="NCBI Taxonomy" id="2294115"/>
    <lineage>
        <taxon>Bacteria</taxon>
        <taxon>Bacillati</taxon>
        <taxon>Actinomycetota</taxon>
        <taxon>Actinomycetes</taxon>
        <taxon>Micrococcales</taxon>
        <taxon>Dermacoccaceae</taxon>
        <taxon>Flexivirga</taxon>
    </lineage>
</organism>
<proteinExistence type="predicted"/>
<keyword evidence="3" id="KW-1185">Reference proteome</keyword>
<feature type="domain" description="Pyrrolo-quinoline quinone repeat" evidence="1">
    <location>
        <begin position="10"/>
        <end position="138"/>
    </location>
</feature>
<dbReference type="AlphaFoldDB" id="A0A3M9M6B7"/>
<dbReference type="Gene3D" id="2.130.10.10">
    <property type="entry name" value="YVTN repeat-like/Quinoprotein amine dehydrogenase"/>
    <property type="match status" value="1"/>
</dbReference>
<name>A0A3M9M6B7_9MICO</name>
<dbReference type="Proteomes" id="UP000271678">
    <property type="component" value="Unassembled WGS sequence"/>
</dbReference>
<dbReference type="InterPro" id="IPR002372">
    <property type="entry name" value="PQQ_rpt_dom"/>
</dbReference>
<evidence type="ECO:0000259" key="1">
    <source>
        <dbReference type="Pfam" id="PF13360"/>
    </source>
</evidence>
<protein>
    <recommendedName>
        <fullName evidence="1">Pyrrolo-quinoline quinone repeat domain-containing protein</fullName>
    </recommendedName>
</protein>
<dbReference type="EMBL" id="RJJQ01000012">
    <property type="protein sequence ID" value="RNI21101.1"/>
    <property type="molecule type" value="Genomic_DNA"/>
</dbReference>
<dbReference type="SUPFAM" id="SSF50998">
    <property type="entry name" value="Quinoprotein alcohol dehydrogenase-like"/>
    <property type="match status" value="1"/>
</dbReference>